<reference evidence="1 2" key="1">
    <citation type="submission" date="2021-03" db="EMBL/GenBank/DDBJ databases">
        <title>Genomic Encyclopedia of Type Strains, Phase IV (KMG-IV): sequencing the most valuable type-strain genomes for metagenomic binning, comparative biology and taxonomic classification.</title>
        <authorList>
            <person name="Goeker M."/>
        </authorList>
    </citation>
    <scope>NUCLEOTIDE SEQUENCE [LARGE SCALE GENOMIC DNA]</scope>
    <source>
        <strain evidence="1 2">DSM 27138</strain>
    </source>
</reference>
<keyword evidence="2" id="KW-1185">Reference proteome</keyword>
<sequence length="55" mass="6016">MLGWVAKMTMFADGVDAVFYPLDLPGRSAWSALRHRAFYPLHRGAQAAAAAIPEL</sequence>
<name>A0ABS4JXD3_9FIRM</name>
<dbReference type="RefSeq" id="WP_209468289.1">
    <property type="nucleotide sequence ID" value="NZ_JAGGLG010000056.1"/>
</dbReference>
<dbReference type="EMBL" id="JAGGLG010000056">
    <property type="protein sequence ID" value="MBP2020192.1"/>
    <property type="molecule type" value="Genomic_DNA"/>
</dbReference>
<dbReference type="Proteomes" id="UP001519289">
    <property type="component" value="Unassembled WGS sequence"/>
</dbReference>
<organism evidence="1 2">
    <name type="scientific">Symbiobacterium terraclitae</name>
    <dbReference type="NCBI Taxonomy" id="557451"/>
    <lineage>
        <taxon>Bacteria</taxon>
        <taxon>Bacillati</taxon>
        <taxon>Bacillota</taxon>
        <taxon>Clostridia</taxon>
        <taxon>Eubacteriales</taxon>
        <taxon>Symbiobacteriaceae</taxon>
        <taxon>Symbiobacterium</taxon>
    </lineage>
</organism>
<protein>
    <submittedName>
        <fullName evidence="1">Uncharacterized protein</fullName>
    </submittedName>
</protein>
<comment type="caution">
    <text evidence="1">The sequence shown here is derived from an EMBL/GenBank/DDBJ whole genome shotgun (WGS) entry which is preliminary data.</text>
</comment>
<evidence type="ECO:0000313" key="1">
    <source>
        <dbReference type="EMBL" id="MBP2020192.1"/>
    </source>
</evidence>
<gene>
    <name evidence="1" type="ORF">J2Z79_003648</name>
</gene>
<evidence type="ECO:0000313" key="2">
    <source>
        <dbReference type="Proteomes" id="UP001519289"/>
    </source>
</evidence>
<accession>A0ABS4JXD3</accession>
<proteinExistence type="predicted"/>